<accession>A0A914M3C0</accession>
<dbReference type="AlphaFoldDB" id="A0A914M3C0"/>
<feature type="region of interest" description="Disordered" evidence="1">
    <location>
        <begin position="84"/>
        <end position="124"/>
    </location>
</feature>
<evidence type="ECO:0000313" key="2">
    <source>
        <dbReference type="Proteomes" id="UP000887563"/>
    </source>
</evidence>
<protein>
    <submittedName>
        <fullName evidence="3">Candidate secreted effector</fullName>
    </submittedName>
</protein>
<reference evidence="3" key="1">
    <citation type="submission" date="2022-11" db="UniProtKB">
        <authorList>
            <consortium name="WormBaseParasite"/>
        </authorList>
    </citation>
    <scope>IDENTIFICATION</scope>
</reference>
<evidence type="ECO:0000256" key="1">
    <source>
        <dbReference type="SAM" id="MobiDB-lite"/>
    </source>
</evidence>
<dbReference type="WBParaSite" id="Minc3s01131g21014">
    <property type="protein sequence ID" value="Minc3s01131g21014"/>
    <property type="gene ID" value="Minc3s01131g21014"/>
</dbReference>
<evidence type="ECO:0000313" key="3">
    <source>
        <dbReference type="WBParaSite" id="Minc3s01131g21014"/>
    </source>
</evidence>
<dbReference type="Proteomes" id="UP000887563">
    <property type="component" value="Unplaced"/>
</dbReference>
<proteinExistence type="predicted"/>
<name>A0A914M3C0_MELIC</name>
<feature type="compositionally biased region" description="Basic and acidic residues" evidence="1">
    <location>
        <begin position="84"/>
        <end position="104"/>
    </location>
</feature>
<keyword evidence="2" id="KW-1185">Reference proteome</keyword>
<feature type="compositionally biased region" description="Acidic residues" evidence="1">
    <location>
        <begin position="105"/>
        <end position="124"/>
    </location>
</feature>
<sequence>MENETAQLIAAIENVLADAEVGPNAGGYWLHEAATASTSTTLLTTNTLEYINETTTKISLLNARFLFARKELRVYDKLENHNQKNENKEFKEDLSQQKSGKEDTKEEEEEESEEDEETEENDQDILEKQENVLNNSTKEFNNLKTKINGTGENTTKSTFSTTKIIPVISEKFSKKKEGIKYIPEAEEEEQAADIASLQLDSVAAPVLPESSNISIIKTSSSMPETSKTAVPNLFNLPVSV</sequence>
<organism evidence="2 3">
    <name type="scientific">Meloidogyne incognita</name>
    <name type="common">Southern root-knot nematode worm</name>
    <name type="synonym">Oxyuris incognita</name>
    <dbReference type="NCBI Taxonomy" id="6306"/>
    <lineage>
        <taxon>Eukaryota</taxon>
        <taxon>Metazoa</taxon>
        <taxon>Ecdysozoa</taxon>
        <taxon>Nematoda</taxon>
        <taxon>Chromadorea</taxon>
        <taxon>Rhabditida</taxon>
        <taxon>Tylenchina</taxon>
        <taxon>Tylenchomorpha</taxon>
        <taxon>Tylenchoidea</taxon>
        <taxon>Meloidogynidae</taxon>
        <taxon>Meloidogyninae</taxon>
        <taxon>Meloidogyne</taxon>
        <taxon>Meloidogyne incognita group</taxon>
    </lineage>
</organism>